<reference evidence="3" key="2">
    <citation type="submission" date="2023-05" db="EMBL/GenBank/DDBJ databases">
        <authorList>
            <consortium name="Lawrence Berkeley National Laboratory"/>
            <person name="Steindorff A."/>
            <person name="Hensen N."/>
            <person name="Bonometti L."/>
            <person name="Westerberg I."/>
            <person name="Brannstrom I.O."/>
            <person name="Guillou S."/>
            <person name="Cros-Aarteil S."/>
            <person name="Calhoun S."/>
            <person name="Haridas S."/>
            <person name="Kuo A."/>
            <person name="Mondo S."/>
            <person name="Pangilinan J."/>
            <person name="Riley R."/>
            <person name="Labutti K."/>
            <person name="Andreopoulos B."/>
            <person name="Lipzen A."/>
            <person name="Chen C."/>
            <person name="Yanf M."/>
            <person name="Daum C."/>
            <person name="Ng V."/>
            <person name="Clum A."/>
            <person name="Ohm R."/>
            <person name="Martin F."/>
            <person name="Silar P."/>
            <person name="Natvig D."/>
            <person name="Lalanne C."/>
            <person name="Gautier V."/>
            <person name="Ament-Velasquez S.L."/>
            <person name="Kruys A."/>
            <person name="Hutchinson M.I."/>
            <person name="Powell A.J."/>
            <person name="Barry K."/>
            <person name="Miller A.N."/>
            <person name="Grigoriev I.V."/>
            <person name="Debuchy R."/>
            <person name="Gladieux P."/>
            <person name="Thoren M.H."/>
            <person name="Johannesson H."/>
        </authorList>
    </citation>
    <scope>NUCLEOTIDE SEQUENCE</scope>
    <source>
        <strain evidence="3">PSN243</strain>
    </source>
</reference>
<feature type="chain" id="PRO_5043787808" evidence="1">
    <location>
        <begin position="18"/>
        <end position="310"/>
    </location>
</feature>
<dbReference type="Gene3D" id="3.60.10.10">
    <property type="entry name" value="Endonuclease/exonuclease/phosphatase"/>
    <property type="match status" value="1"/>
</dbReference>
<evidence type="ECO:0000313" key="3">
    <source>
        <dbReference type="EMBL" id="KAK4443871.1"/>
    </source>
</evidence>
<feature type="signal peptide" evidence="1">
    <location>
        <begin position="1"/>
        <end position="17"/>
    </location>
</feature>
<comment type="caution">
    <text evidence="3">The sequence shown here is derived from an EMBL/GenBank/DDBJ whole genome shotgun (WGS) entry which is preliminary data.</text>
</comment>
<dbReference type="GO" id="GO:0000175">
    <property type="term" value="F:3'-5'-RNA exonuclease activity"/>
    <property type="evidence" value="ECO:0007669"/>
    <property type="project" value="TreeGrafter"/>
</dbReference>
<reference evidence="3" key="1">
    <citation type="journal article" date="2023" name="Mol. Phylogenet. Evol.">
        <title>Genome-scale phylogeny and comparative genomics of the fungal order Sordariales.</title>
        <authorList>
            <person name="Hensen N."/>
            <person name="Bonometti L."/>
            <person name="Westerberg I."/>
            <person name="Brannstrom I.O."/>
            <person name="Guillou S."/>
            <person name="Cros-Aarteil S."/>
            <person name="Calhoun S."/>
            <person name="Haridas S."/>
            <person name="Kuo A."/>
            <person name="Mondo S."/>
            <person name="Pangilinan J."/>
            <person name="Riley R."/>
            <person name="LaButti K."/>
            <person name="Andreopoulos B."/>
            <person name="Lipzen A."/>
            <person name="Chen C."/>
            <person name="Yan M."/>
            <person name="Daum C."/>
            <person name="Ng V."/>
            <person name="Clum A."/>
            <person name="Steindorff A."/>
            <person name="Ohm R.A."/>
            <person name="Martin F."/>
            <person name="Silar P."/>
            <person name="Natvig D.O."/>
            <person name="Lalanne C."/>
            <person name="Gautier V."/>
            <person name="Ament-Velasquez S.L."/>
            <person name="Kruys A."/>
            <person name="Hutchinson M.I."/>
            <person name="Powell A.J."/>
            <person name="Barry K."/>
            <person name="Miller A.N."/>
            <person name="Grigoriev I.V."/>
            <person name="Debuchy R."/>
            <person name="Gladieux P."/>
            <person name="Hiltunen Thoren M."/>
            <person name="Johannesson H."/>
        </authorList>
    </citation>
    <scope>NUCLEOTIDE SEQUENCE</scope>
    <source>
        <strain evidence="3">PSN243</strain>
    </source>
</reference>
<dbReference type="CDD" id="cd09083">
    <property type="entry name" value="EEP-1"/>
    <property type="match status" value="1"/>
</dbReference>
<dbReference type="InterPro" id="IPR005135">
    <property type="entry name" value="Endo/exonuclease/phosphatase"/>
</dbReference>
<dbReference type="AlphaFoldDB" id="A0AAV9G9S6"/>
<dbReference type="EMBL" id="MU865985">
    <property type="protein sequence ID" value="KAK4443871.1"/>
    <property type="molecule type" value="Genomic_DNA"/>
</dbReference>
<dbReference type="PANTHER" id="PTHR12121:SF36">
    <property type="entry name" value="ENDONUCLEASE_EXONUCLEASE_PHOSPHATASE DOMAIN-CONTAINING PROTEIN"/>
    <property type="match status" value="1"/>
</dbReference>
<keyword evidence="4" id="KW-1185">Reference proteome</keyword>
<proteinExistence type="predicted"/>
<evidence type="ECO:0000256" key="1">
    <source>
        <dbReference type="SAM" id="SignalP"/>
    </source>
</evidence>
<gene>
    <name evidence="3" type="ORF">QBC34DRAFT_442985</name>
</gene>
<protein>
    <submittedName>
        <fullName evidence="3">Endonuclease/Exonuclease/phosphatase</fullName>
    </submittedName>
</protein>
<feature type="domain" description="Endonuclease/exonuclease/phosphatase" evidence="2">
    <location>
        <begin position="30"/>
        <end position="300"/>
    </location>
</feature>
<keyword evidence="3" id="KW-0378">Hydrolase</keyword>
<organism evidence="3 4">
    <name type="scientific">Podospora aff. communis PSN243</name>
    <dbReference type="NCBI Taxonomy" id="3040156"/>
    <lineage>
        <taxon>Eukaryota</taxon>
        <taxon>Fungi</taxon>
        <taxon>Dikarya</taxon>
        <taxon>Ascomycota</taxon>
        <taxon>Pezizomycotina</taxon>
        <taxon>Sordariomycetes</taxon>
        <taxon>Sordariomycetidae</taxon>
        <taxon>Sordariales</taxon>
        <taxon>Podosporaceae</taxon>
        <taxon>Podospora</taxon>
    </lineage>
</organism>
<dbReference type="SUPFAM" id="SSF56219">
    <property type="entry name" value="DNase I-like"/>
    <property type="match status" value="1"/>
</dbReference>
<dbReference type="Pfam" id="PF03372">
    <property type="entry name" value="Exo_endo_phos"/>
    <property type="match status" value="1"/>
</dbReference>
<dbReference type="PANTHER" id="PTHR12121">
    <property type="entry name" value="CARBON CATABOLITE REPRESSOR PROTEIN 4"/>
    <property type="match status" value="1"/>
</dbReference>
<accession>A0AAV9G9S6</accession>
<dbReference type="Proteomes" id="UP001321760">
    <property type="component" value="Unassembled WGS sequence"/>
</dbReference>
<keyword evidence="3" id="KW-0540">Nuclease</keyword>
<evidence type="ECO:0000313" key="4">
    <source>
        <dbReference type="Proteomes" id="UP001321760"/>
    </source>
</evidence>
<keyword evidence="3" id="KW-0255">Endonuclease</keyword>
<evidence type="ECO:0000259" key="2">
    <source>
        <dbReference type="Pfam" id="PF03372"/>
    </source>
</evidence>
<dbReference type="InterPro" id="IPR050410">
    <property type="entry name" value="CCR4/nocturin_mRNA_transcr"/>
</dbReference>
<dbReference type="InterPro" id="IPR036691">
    <property type="entry name" value="Endo/exonu/phosph_ase_sf"/>
</dbReference>
<dbReference type="GO" id="GO:0004519">
    <property type="term" value="F:endonuclease activity"/>
    <property type="evidence" value="ECO:0007669"/>
    <property type="project" value="UniProtKB-KW"/>
</dbReference>
<keyword evidence="1" id="KW-0732">Signal</keyword>
<sequence>MQLSTLLLAPLLTGTLSQTTTASLPLRLVTFNIRYAATSLSTGEKPWSDRTCTASNPTPCRKVLLNQLSTIISTAPSNATTLIGLQEVLSSQLTDIKSHLGPSWSHIGIGRDDGNTRGEYSPILYRNDLLTLLFSETKWLSPTPDTPSFGWNAGSRRVVTLGVFESKATGKRFIHANTHLDNASAQARTEGIKVALGRVEAAQRAWGPLGVVLTGDFNSARGAEAHKVVADGGTMEELFDVASAEGKIKGTNRATFTGFRPGTLTFIDFVWVGPKGGRRFGLQGYEIWDNVVQGVYVSDHRAVVGDVMLI</sequence>
<name>A0AAV9G9S6_9PEZI</name>